<sequence>MKSSPHRPATLALHAGLPEGAPRAVGAPISPPITTTTSFHTAPDAVGFSAADLQEAAPHFYTRWGNPTIELLEGRLAALEEGAAAVCFASGMGAVSALFFARLGAGAHLVLSDVCYAGVAELAHETLPRFGIEVTTTNTADPECVAAAIRPGATRLVHIETPANPILKLSDIAAIAEVAHAAGAELSVDSTIATPIATRPLALGADYVVHSLTKYICGHGDTIAGAVVGRSAERMAALRKEALIHYGAALHPFAAWLVLRGLETLPARMRIHEENARRVATWLTAHPRVAAVHWPGLPSHPQRALAERQMQNASGLLAFTVKDGSPALAKQFAERLRVISYAVSLGKTKSLLFYIPTDDILRTSFRLAGAQEAAYRAAAGEGVFRLSVGLEDPDDLIADLDQALGG</sequence>
<dbReference type="GO" id="GO:0016740">
    <property type="term" value="F:transferase activity"/>
    <property type="evidence" value="ECO:0007669"/>
    <property type="project" value="UniProtKB-KW"/>
</dbReference>
<dbReference type="Gene3D" id="3.90.1150.10">
    <property type="entry name" value="Aspartate Aminotransferase, domain 1"/>
    <property type="match status" value="1"/>
</dbReference>
<comment type="cofactor">
    <cofactor evidence="1 4">
        <name>pyridoxal 5'-phosphate</name>
        <dbReference type="ChEBI" id="CHEBI:597326"/>
    </cofactor>
</comment>
<keyword evidence="6" id="KW-1185">Reference proteome</keyword>
<dbReference type="GO" id="GO:0019346">
    <property type="term" value="P:transsulfuration"/>
    <property type="evidence" value="ECO:0007669"/>
    <property type="project" value="InterPro"/>
</dbReference>
<dbReference type="EMBL" id="JAGTJJ010000004">
    <property type="protein sequence ID" value="MDC3981404.1"/>
    <property type="molecule type" value="Genomic_DNA"/>
</dbReference>
<dbReference type="AlphaFoldDB" id="A0A9X3X0B2"/>
<accession>A0A9X3X0B2</accession>
<dbReference type="InterPro" id="IPR015422">
    <property type="entry name" value="PyrdxlP-dep_Trfase_small"/>
</dbReference>
<dbReference type="Gene3D" id="3.40.640.10">
    <property type="entry name" value="Type I PLP-dependent aspartate aminotransferase-like (Major domain)"/>
    <property type="match status" value="1"/>
</dbReference>
<dbReference type="RefSeq" id="WP_272419794.1">
    <property type="nucleotide sequence ID" value="NZ_JAGTJJ010000004.1"/>
</dbReference>
<evidence type="ECO:0000256" key="1">
    <source>
        <dbReference type="ARBA" id="ARBA00001933"/>
    </source>
</evidence>
<dbReference type="FunFam" id="3.40.640.10:FF:000046">
    <property type="entry name" value="Cystathionine gamma-lyase"/>
    <property type="match status" value="1"/>
</dbReference>
<gene>
    <name evidence="5" type="ORF">KEG57_12905</name>
</gene>
<dbReference type="InterPro" id="IPR054542">
    <property type="entry name" value="Cys_met_metab_PP"/>
</dbReference>
<organism evidence="5 6">
    <name type="scientific">Polyangium jinanense</name>
    <dbReference type="NCBI Taxonomy" id="2829994"/>
    <lineage>
        <taxon>Bacteria</taxon>
        <taxon>Pseudomonadati</taxon>
        <taxon>Myxococcota</taxon>
        <taxon>Polyangia</taxon>
        <taxon>Polyangiales</taxon>
        <taxon>Polyangiaceae</taxon>
        <taxon>Polyangium</taxon>
    </lineage>
</organism>
<dbReference type="PANTHER" id="PTHR11808">
    <property type="entry name" value="TRANS-SULFURATION ENZYME FAMILY MEMBER"/>
    <property type="match status" value="1"/>
</dbReference>
<evidence type="ECO:0000313" key="6">
    <source>
        <dbReference type="Proteomes" id="UP001151081"/>
    </source>
</evidence>
<comment type="caution">
    <text evidence="5">The sequence shown here is derived from an EMBL/GenBank/DDBJ whole genome shotgun (WGS) entry which is preliminary data.</text>
</comment>
<evidence type="ECO:0000256" key="2">
    <source>
        <dbReference type="ARBA" id="ARBA00022898"/>
    </source>
</evidence>
<evidence type="ECO:0000313" key="5">
    <source>
        <dbReference type="EMBL" id="MDC3981404.1"/>
    </source>
</evidence>
<comment type="similarity">
    <text evidence="4">Belongs to the trans-sulfuration enzymes family.</text>
</comment>
<dbReference type="PROSITE" id="PS00868">
    <property type="entry name" value="CYS_MET_METAB_PP"/>
    <property type="match status" value="1"/>
</dbReference>
<dbReference type="InterPro" id="IPR015421">
    <property type="entry name" value="PyrdxlP-dep_Trfase_major"/>
</dbReference>
<dbReference type="Pfam" id="PF01053">
    <property type="entry name" value="Cys_Met_Meta_PP"/>
    <property type="match status" value="1"/>
</dbReference>
<protein>
    <submittedName>
        <fullName evidence="5">PLP-dependent transferase</fullName>
    </submittedName>
</protein>
<evidence type="ECO:0000256" key="4">
    <source>
        <dbReference type="RuleBase" id="RU362118"/>
    </source>
</evidence>
<reference evidence="5 6" key="1">
    <citation type="submission" date="2021-04" db="EMBL/GenBank/DDBJ databases">
        <title>Genome analysis of Polyangium sp.</title>
        <authorList>
            <person name="Li Y."/>
            <person name="Wang J."/>
        </authorList>
    </citation>
    <scope>NUCLEOTIDE SEQUENCE [LARGE SCALE GENOMIC DNA]</scope>
    <source>
        <strain evidence="5 6">SDU14</strain>
    </source>
</reference>
<proteinExistence type="inferred from homology"/>
<name>A0A9X3X0B2_9BACT</name>
<dbReference type="SUPFAM" id="SSF53383">
    <property type="entry name" value="PLP-dependent transferases"/>
    <property type="match status" value="1"/>
</dbReference>
<dbReference type="Proteomes" id="UP001151081">
    <property type="component" value="Unassembled WGS sequence"/>
</dbReference>
<keyword evidence="2 3" id="KW-0663">Pyridoxal phosphate</keyword>
<dbReference type="GO" id="GO:0030170">
    <property type="term" value="F:pyridoxal phosphate binding"/>
    <property type="evidence" value="ECO:0007669"/>
    <property type="project" value="InterPro"/>
</dbReference>
<dbReference type="GO" id="GO:0016846">
    <property type="term" value="F:carbon-sulfur lyase activity"/>
    <property type="evidence" value="ECO:0007669"/>
    <property type="project" value="TreeGrafter"/>
</dbReference>
<dbReference type="PIRSF" id="PIRSF001434">
    <property type="entry name" value="CGS"/>
    <property type="match status" value="1"/>
</dbReference>
<dbReference type="InterPro" id="IPR000277">
    <property type="entry name" value="Cys/Met-Metab_PyrdxlP-dep_enz"/>
</dbReference>
<feature type="modified residue" description="N6-(pyridoxal phosphate)lysine" evidence="3">
    <location>
        <position position="214"/>
    </location>
</feature>
<dbReference type="InterPro" id="IPR015424">
    <property type="entry name" value="PyrdxlP-dep_Trfase"/>
</dbReference>
<dbReference type="PANTHER" id="PTHR11808:SF80">
    <property type="entry name" value="CYSTATHIONINE GAMMA-LYASE"/>
    <property type="match status" value="1"/>
</dbReference>
<evidence type="ECO:0000256" key="3">
    <source>
        <dbReference type="PIRSR" id="PIRSR001434-2"/>
    </source>
</evidence>
<keyword evidence="5" id="KW-0808">Transferase</keyword>
<dbReference type="GO" id="GO:0005737">
    <property type="term" value="C:cytoplasm"/>
    <property type="evidence" value="ECO:0007669"/>
    <property type="project" value="TreeGrafter"/>
</dbReference>